<dbReference type="OrthoDB" id="9799367at2"/>
<dbReference type="RefSeq" id="WP_091377611.1">
    <property type="nucleotide sequence ID" value="NZ_LT629740.1"/>
</dbReference>
<dbReference type="SUPFAM" id="SSF103247">
    <property type="entry name" value="TT1751-like"/>
    <property type="match status" value="1"/>
</dbReference>
<dbReference type="InterPro" id="IPR035923">
    <property type="entry name" value="TT1751-like_sf"/>
</dbReference>
<dbReference type="Gene3D" id="3.30.310.70">
    <property type="entry name" value="TT1751-like domain"/>
    <property type="match status" value="1"/>
</dbReference>
<reference evidence="2 3" key="1">
    <citation type="submission" date="2016-10" db="EMBL/GenBank/DDBJ databases">
        <authorList>
            <person name="de Groot N.N."/>
        </authorList>
    </citation>
    <scope>NUCLEOTIDE SEQUENCE [LARGE SCALE GENOMIC DNA]</scope>
    <source>
        <strain evidence="2 3">MP1X4</strain>
    </source>
</reference>
<evidence type="ECO:0000313" key="2">
    <source>
        <dbReference type="EMBL" id="SDT58552.1"/>
    </source>
</evidence>
<protein>
    <submittedName>
        <fullName evidence="2">Uncharacterized conserved protein, DUF302 family</fullName>
    </submittedName>
</protein>
<dbReference type="Proteomes" id="UP000199679">
    <property type="component" value="Chromosome I"/>
</dbReference>
<dbReference type="InterPro" id="IPR005180">
    <property type="entry name" value="DUF302"/>
</dbReference>
<evidence type="ECO:0000259" key="1">
    <source>
        <dbReference type="Pfam" id="PF03625"/>
    </source>
</evidence>
<proteinExistence type="predicted"/>
<dbReference type="Pfam" id="PF03625">
    <property type="entry name" value="DUF302"/>
    <property type="match status" value="1"/>
</dbReference>
<dbReference type="CDD" id="cd14797">
    <property type="entry name" value="DUF302"/>
    <property type="match status" value="1"/>
</dbReference>
<gene>
    <name evidence="2" type="ORF">SAMN05216490_4172</name>
</gene>
<keyword evidence="3" id="KW-1185">Reference proteome</keyword>
<organism evidence="2 3">
    <name type="scientific">Mucilaginibacter mallensis</name>
    <dbReference type="NCBI Taxonomy" id="652787"/>
    <lineage>
        <taxon>Bacteria</taxon>
        <taxon>Pseudomonadati</taxon>
        <taxon>Bacteroidota</taxon>
        <taxon>Sphingobacteriia</taxon>
        <taxon>Sphingobacteriales</taxon>
        <taxon>Sphingobacteriaceae</taxon>
        <taxon>Mucilaginibacter</taxon>
    </lineage>
</organism>
<dbReference type="PANTHER" id="PTHR38342">
    <property type="entry name" value="SLR5037 PROTEIN"/>
    <property type="match status" value="1"/>
</dbReference>
<accession>A0A1H2BKI0</accession>
<evidence type="ECO:0000313" key="3">
    <source>
        <dbReference type="Proteomes" id="UP000199679"/>
    </source>
</evidence>
<feature type="domain" description="DUF302" evidence="1">
    <location>
        <begin position="37"/>
        <end position="99"/>
    </location>
</feature>
<name>A0A1H2BKI0_MUCMA</name>
<sequence length="127" mass="14096">MDAKGVITRSSPYTVKETIERLQAFLQQKGVTIYARIDQQAEANNAGYNLLPLEYLLFGNPKAGGVIMAANPVVALDLPLKVIAWEDDQQKVWIAYNDPLYIQERYALPDGVIAPLNLAPIITQVLQ</sequence>
<dbReference type="AlphaFoldDB" id="A0A1H2BKI0"/>
<dbReference type="STRING" id="652787.SAMN05216490_4172"/>
<dbReference type="PANTHER" id="PTHR38342:SF2">
    <property type="entry name" value="INNER MEMBRANE OR EXPORTED"/>
    <property type="match status" value="1"/>
</dbReference>
<dbReference type="EMBL" id="LT629740">
    <property type="protein sequence ID" value="SDT58552.1"/>
    <property type="molecule type" value="Genomic_DNA"/>
</dbReference>